<gene>
    <name evidence="2" type="ORF">FLO80_19045</name>
</gene>
<dbReference type="Proteomes" id="UP000325291">
    <property type="component" value="Unassembled WGS sequence"/>
</dbReference>
<organism evidence="2 3">
    <name type="scientific">Aquicoccus porphyridii</name>
    <dbReference type="NCBI Taxonomy" id="1852029"/>
    <lineage>
        <taxon>Bacteria</taxon>
        <taxon>Pseudomonadati</taxon>
        <taxon>Pseudomonadota</taxon>
        <taxon>Alphaproteobacteria</taxon>
        <taxon>Rhodobacterales</taxon>
        <taxon>Paracoccaceae</taxon>
        <taxon>Aquicoccus</taxon>
    </lineage>
</organism>
<accession>A0A5A9YYQ4</accession>
<comment type="caution">
    <text evidence="2">The sequence shown here is derived from an EMBL/GenBank/DDBJ whole genome shotgun (WGS) entry which is preliminary data.</text>
</comment>
<dbReference type="EMBL" id="VINQ01000021">
    <property type="protein sequence ID" value="KAA0909957.1"/>
    <property type="molecule type" value="Genomic_DNA"/>
</dbReference>
<dbReference type="AlphaFoldDB" id="A0A5A9YYQ4"/>
<feature type="domain" description="TniQ" evidence="1">
    <location>
        <begin position="7"/>
        <end position="121"/>
    </location>
</feature>
<dbReference type="Pfam" id="PF06527">
    <property type="entry name" value="TniQ"/>
    <property type="match status" value="1"/>
</dbReference>
<reference evidence="2 3" key="1">
    <citation type="submission" date="2019-07" db="EMBL/GenBank/DDBJ databases">
        <title>Aquicoccus porphyridii gen. nov., sp. nov., isolated from a small marine red alga, Porphyridium marinum.</title>
        <authorList>
            <person name="Liu L."/>
        </authorList>
    </citation>
    <scope>NUCLEOTIDE SEQUENCE [LARGE SCALE GENOMIC DNA]</scope>
    <source>
        <strain evidence="2 3">L1 8-17</strain>
    </source>
</reference>
<protein>
    <recommendedName>
        <fullName evidence="1">TniQ domain-containing protein</fullName>
    </recommendedName>
</protein>
<name>A0A5A9YYQ4_9RHOB</name>
<dbReference type="RefSeq" id="WP_111368995.1">
    <property type="nucleotide sequence ID" value="NZ_VINQ01000021.1"/>
</dbReference>
<keyword evidence="3" id="KW-1185">Reference proteome</keyword>
<dbReference type="InterPro" id="IPR009492">
    <property type="entry name" value="TniQ"/>
</dbReference>
<proteinExistence type="predicted"/>
<evidence type="ECO:0000313" key="2">
    <source>
        <dbReference type="EMBL" id="KAA0909957.1"/>
    </source>
</evidence>
<evidence type="ECO:0000259" key="1">
    <source>
        <dbReference type="Pfam" id="PF06527"/>
    </source>
</evidence>
<sequence length="319" mass="35876">MTIKLLPRRPPPLCDELLSSWLTRLAQANHCSTEELCGYLGLQRGRVPDRSSDLEQVCVDRLCAAVGRKRTEIAAMTLPNLSARSLNYLATHDFQTCTYCQEQTPDLVLRHWRFAWSTNCESCGRSLVSTCPHAGISKRMKARAVQGAKRLASAVVSGDQQSLHQFRQTSDLLRLWKLADADALISENQAQRTIVLAAIELGSKHPLLRTAYRVARNNRAARSLLRTFPRQSEALENLQSWARLHEYRYADQGAIGRRARTRGLGTTGLVPSERALHAARRAIEELGSNTDRHALLLRAQEIWQTEPLIRRSPKPVDIS</sequence>
<evidence type="ECO:0000313" key="3">
    <source>
        <dbReference type="Proteomes" id="UP000325291"/>
    </source>
</evidence>